<accession>A0A1V4SQ09</accession>
<evidence type="ECO:0000259" key="2">
    <source>
        <dbReference type="PROSITE" id="PS51194"/>
    </source>
</evidence>
<dbReference type="Pfam" id="PF11907">
    <property type="entry name" value="DUF3427"/>
    <property type="match status" value="1"/>
</dbReference>
<reference evidence="3 4" key="1">
    <citation type="submission" date="2017-03" db="EMBL/GenBank/DDBJ databases">
        <title>Genome sequence of Clostridium hungatei DSM 14427.</title>
        <authorList>
            <person name="Poehlein A."/>
            <person name="Daniel R."/>
        </authorList>
    </citation>
    <scope>NUCLEOTIDE SEQUENCE [LARGE SCALE GENOMIC DNA]</scope>
    <source>
        <strain evidence="3 4">DSM 14427</strain>
    </source>
</reference>
<dbReference type="SUPFAM" id="SSF56024">
    <property type="entry name" value="Phospholipase D/nuclease"/>
    <property type="match status" value="1"/>
</dbReference>
<feature type="domain" description="Helicase C-terminal" evidence="2">
    <location>
        <begin position="457"/>
        <end position="620"/>
    </location>
</feature>
<dbReference type="SUPFAM" id="SSF52540">
    <property type="entry name" value="P-loop containing nucleoside triphosphate hydrolases"/>
    <property type="match status" value="1"/>
</dbReference>
<dbReference type="GO" id="GO:0016787">
    <property type="term" value="F:hydrolase activity"/>
    <property type="evidence" value="ECO:0007669"/>
    <property type="project" value="UniProtKB-KW"/>
</dbReference>
<keyword evidence="3" id="KW-0067">ATP-binding</keyword>
<evidence type="ECO:0000259" key="1">
    <source>
        <dbReference type="PROSITE" id="PS51192"/>
    </source>
</evidence>
<dbReference type="GO" id="GO:0003677">
    <property type="term" value="F:DNA binding"/>
    <property type="evidence" value="ECO:0007669"/>
    <property type="project" value="InterPro"/>
</dbReference>
<dbReference type="EC" id="3.6.4.13" evidence="3"/>
<dbReference type="Pfam" id="PF04851">
    <property type="entry name" value="ResIII"/>
    <property type="match status" value="1"/>
</dbReference>
<dbReference type="SMART" id="SM00490">
    <property type="entry name" value="HELICc"/>
    <property type="match status" value="1"/>
</dbReference>
<dbReference type="STRING" id="48256.CLHUN_04150"/>
<dbReference type="InterPro" id="IPR027417">
    <property type="entry name" value="P-loop_NTPase"/>
</dbReference>
<dbReference type="Pfam" id="PF00271">
    <property type="entry name" value="Helicase_C"/>
    <property type="match status" value="1"/>
</dbReference>
<dbReference type="GO" id="GO:0005524">
    <property type="term" value="F:ATP binding"/>
    <property type="evidence" value="ECO:0007669"/>
    <property type="project" value="InterPro"/>
</dbReference>
<dbReference type="InterPro" id="IPR021835">
    <property type="entry name" value="DUF3427"/>
</dbReference>
<evidence type="ECO:0000313" key="4">
    <source>
        <dbReference type="Proteomes" id="UP000191554"/>
    </source>
</evidence>
<dbReference type="InterPro" id="IPR025202">
    <property type="entry name" value="PLD-like_dom"/>
</dbReference>
<dbReference type="InterPro" id="IPR001650">
    <property type="entry name" value="Helicase_C-like"/>
</dbReference>
<dbReference type="Pfam" id="PF13091">
    <property type="entry name" value="PLDc_2"/>
    <property type="match status" value="1"/>
</dbReference>
<feature type="domain" description="Helicase ATP-binding" evidence="1">
    <location>
        <begin position="249"/>
        <end position="400"/>
    </location>
</feature>
<dbReference type="GO" id="GO:0003724">
    <property type="term" value="F:RNA helicase activity"/>
    <property type="evidence" value="ECO:0007669"/>
    <property type="project" value="UniProtKB-EC"/>
</dbReference>
<dbReference type="PANTHER" id="PTHR47396">
    <property type="entry name" value="TYPE I RESTRICTION ENZYME ECOKI R PROTEIN"/>
    <property type="match status" value="1"/>
</dbReference>
<dbReference type="Pfam" id="PF26350">
    <property type="entry name" value="DUF8090"/>
    <property type="match status" value="1"/>
</dbReference>
<gene>
    <name evidence="3" type="primary">srmB</name>
    <name evidence="3" type="ORF">CLHUN_04150</name>
</gene>
<dbReference type="REBASE" id="200215">
    <property type="entry name" value="Chu14427ORF4150P"/>
</dbReference>
<dbReference type="CDD" id="cd09204">
    <property type="entry name" value="PLDc_N_DEXD_b2"/>
    <property type="match status" value="1"/>
</dbReference>
<dbReference type="PROSITE" id="PS51192">
    <property type="entry name" value="HELICASE_ATP_BIND_1"/>
    <property type="match status" value="1"/>
</dbReference>
<keyword evidence="4" id="KW-1185">Reference proteome</keyword>
<dbReference type="Gene3D" id="3.40.50.300">
    <property type="entry name" value="P-loop containing nucleotide triphosphate hydrolases"/>
    <property type="match status" value="2"/>
</dbReference>
<organism evidence="3 4">
    <name type="scientific">Ruminiclostridium hungatei</name>
    <name type="common">Clostridium hungatei</name>
    <dbReference type="NCBI Taxonomy" id="48256"/>
    <lineage>
        <taxon>Bacteria</taxon>
        <taxon>Bacillati</taxon>
        <taxon>Bacillota</taxon>
        <taxon>Clostridia</taxon>
        <taxon>Eubacteriales</taxon>
        <taxon>Oscillospiraceae</taxon>
        <taxon>Ruminiclostridium</taxon>
    </lineage>
</organism>
<dbReference type="OrthoDB" id="9802848at2"/>
<keyword evidence="3" id="KW-0378">Hydrolase</keyword>
<dbReference type="InterPro" id="IPR050742">
    <property type="entry name" value="Helicase_Restrict-Modif_Enz"/>
</dbReference>
<dbReference type="GO" id="GO:0005829">
    <property type="term" value="C:cytosol"/>
    <property type="evidence" value="ECO:0007669"/>
    <property type="project" value="TreeGrafter"/>
</dbReference>
<dbReference type="PROSITE" id="PS51194">
    <property type="entry name" value="HELICASE_CTER"/>
    <property type="match status" value="1"/>
</dbReference>
<dbReference type="InterPro" id="IPR058403">
    <property type="entry name" value="DUF8090"/>
</dbReference>
<dbReference type="Gene3D" id="3.30.870.10">
    <property type="entry name" value="Endonuclease Chain A"/>
    <property type="match status" value="1"/>
</dbReference>
<dbReference type="InterPro" id="IPR014001">
    <property type="entry name" value="Helicase_ATP-bd"/>
</dbReference>
<dbReference type="RefSeq" id="WP_080062903.1">
    <property type="nucleotide sequence ID" value="NZ_MZGX01000002.1"/>
</dbReference>
<keyword evidence="3" id="KW-0547">Nucleotide-binding</keyword>
<dbReference type="CDD" id="cd18032">
    <property type="entry name" value="DEXHc_RE_I_III_res"/>
    <property type="match status" value="1"/>
</dbReference>
<keyword evidence="3" id="KW-0347">Helicase</keyword>
<dbReference type="EMBL" id="MZGX01000002">
    <property type="protein sequence ID" value="OPX45940.1"/>
    <property type="molecule type" value="Genomic_DNA"/>
</dbReference>
<comment type="caution">
    <text evidence="3">The sequence shown here is derived from an EMBL/GenBank/DDBJ whole genome shotgun (WGS) entry which is preliminary data.</text>
</comment>
<dbReference type="Proteomes" id="UP000191554">
    <property type="component" value="Unassembled WGS sequence"/>
</dbReference>
<dbReference type="InterPro" id="IPR006935">
    <property type="entry name" value="Helicase/UvrB_N"/>
</dbReference>
<name>A0A1V4SQ09_RUMHU</name>
<dbReference type="PANTHER" id="PTHR47396:SF1">
    <property type="entry name" value="ATP-DEPENDENT HELICASE IRC3-RELATED"/>
    <property type="match status" value="1"/>
</dbReference>
<dbReference type="AlphaFoldDB" id="A0A1V4SQ09"/>
<proteinExistence type="predicted"/>
<protein>
    <submittedName>
        <fullName evidence="3">ATP-dependent RNA helicase SrmB</fullName>
        <ecNumber evidence="3">3.6.4.13</ecNumber>
    </submittedName>
</protein>
<dbReference type="SMART" id="SM00487">
    <property type="entry name" value="DEXDc"/>
    <property type="match status" value="1"/>
</dbReference>
<evidence type="ECO:0000313" key="3">
    <source>
        <dbReference type="EMBL" id="OPX45940.1"/>
    </source>
</evidence>
<dbReference type="CDD" id="cd18799">
    <property type="entry name" value="SF2_C_EcoAI-like"/>
    <property type="match status" value="1"/>
</dbReference>
<sequence length="979" mass="113145">MSIQKNLARSLHTGLFDYHKFSLEEYRPSLLINNYKSGQKVLTSIVNELNKCEEFFFSTAFITNSGVASLINVLKELEDKGVKGKIIASQYQNFTEPIALKRLISLKNIEVKIVVENNHHTKGYIFKRDDIFTIIVGSSNLTQDALSYNKEWNIKVTSLSEGSLLQQTMREFNYTFDNAVTVTDEWIDEYQKIYQERTYKDNTNVIVKKRVAGTEAGYFIDNQENIEPSMFYKISPNKMQIEALACINNLRDNGKDKALIISATGTGKTYLSAFDAKIFKPAKLLFVVHRENIANKAMESYRKVFGNSVSMGLLSGNSKDFESDFLFCTIQTLSKDNIMKTFAQDYFDYIIIDEAHRSGANSYQNIIGYFKPRFLLGMTATPERMDGYDIFKAFDHNIAYEIRLNKALEENMLCTFHYYGISDIKINGQLINENADFNALTSNERVERIIEKSEFYGCDQGRVKGLIFCSRVEEARELSKQFNQRGYKTIALDGSSSEEQREIAIKQLEEDNISGEYLDYIFTVDIFNEGVDIPSVNQIIMLRPTQSAIIFVQQLGRGLRKNRNKEYLVVIDFIGNYSNNYLIPIALFGDNSYNKDTLRKLINSGNSFIPGSSTVNFDYITKQRIFEAINTATLNSKKDLFKEYNLLKYKLGKMPLMMDFIEHGSRDPYAFVEYSDSYFNFVSKYDENFKEDLSVSERGYLEFYSKEIGNGKRIEDIIILEEVISNNKVSIESIKQKILTDFSYLPSDETIESSINSLNCQFVKKQDFNKYNRPYSIDVINGTIKISDKLESVLKRPVFKTFLNDIISYGKTAFSSDYSKENFIDGFKLYQKYSRKDACRILNWASDQSSTVYGYRIKNNTCPIFVTYNKSEHISESTKYKEDFINRQQFSWMTRPRVKMDSRETIELQNCENTGLRILLFVKKSDSEGSDFYYMGDVIPCEFKQTTTKDGHGKVLPIVNIVYKLKQQVEEKMFEYITN</sequence>